<evidence type="ECO:0000313" key="3">
    <source>
        <dbReference type="Proteomes" id="UP000011829"/>
    </source>
</evidence>
<proteinExistence type="predicted"/>
<organism evidence="2 3">
    <name type="scientific">Cronobacter phage CR9</name>
    <dbReference type="NCBI Taxonomy" id="1162290"/>
    <lineage>
        <taxon>Viruses</taxon>
        <taxon>Duplodnaviria</taxon>
        <taxon>Heunggongvirae</taxon>
        <taxon>Uroviricota</taxon>
        <taxon>Caudoviricetes</taxon>
        <taxon>Vequintavirinae</taxon>
        <taxon>Certrevirus</taxon>
        <taxon>Certrevirus CR9</taxon>
    </lineage>
</organism>
<evidence type="ECO:0000256" key="1">
    <source>
        <dbReference type="SAM" id="MobiDB-lite"/>
    </source>
</evidence>
<keyword evidence="3" id="KW-1185">Reference proteome</keyword>
<reference evidence="2 3" key="1">
    <citation type="submission" date="2012-02" db="EMBL/GenBank/DDBJ databases">
        <title>Complete Genome Sequence of Cronobacter sakazakii Bacteriophage CR9.</title>
        <authorList>
            <person name="Shin H."/>
            <person name="Lee J.-H."/>
            <person name="Kim Y."/>
            <person name="Ryu S."/>
        </authorList>
    </citation>
    <scope>NUCLEOTIDE SEQUENCE [LARGE SCALE GENOMIC DNA]</scope>
</reference>
<name>M1F3G8_9CAUD</name>
<gene>
    <name evidence="2" type="ORF">CR9_061</name>
</gene>
<dbReference type="KEGG" id="vg:18562903"/>
<dbReference type="EMBL" id="JQ691611">
    <property type="protein sequence ID" value="AFH20945.1"/>
    <property type="molecule type" value="Genomic_DNA"/>
</dbReference>
<sequence>MALVNFTGFKDAYSTTYATTLPTGLDEYVNGKMPCFKNKAFFMMSSAINYQFDGAGKHFFRFNNNLNEYGVFSFDVTSYVGDAAPVGATLTFGYLLNTSVSRVMLSGWFSTTPNSSQQSFTTPAATGDRYIELQLKKVSSTQIQAVSVVNGTTVETKNFATSIVSASPRLFIGFADGAISSGDRFGATNGTLSITDMYFSYNTDGQDEFLGRPAIARVGATVQDRGSWTNSNGTYTDQQIGDYSTKSGQTFLTLAGSTQNSAFALSKLGDVPIIFRGESYVPAAGTTVRAIQVTSFSKATDATIRTPQRVVLKDVDSGQTLGGRAPPLCRRRSMD</sequence>
<dbReference type="RefSeq" id="YP_009015023.1">
    <property type="nucleotide sequence ID" value="NC_023717.1"/>
</dbReference>
<accession>M1F3G8</accession>
<evidence type="ECO:0000313" key="2">
    <source>
        <dbReference type="EMBL" id="AFH20945.1"/>
    </source>
</evidence>
<dbReference type="GeneID" id="18562903"/>
<protein>
    <submittedName>
        <fullName evidence="2">Uncharacterized protein</fullName>
    </submittedName>
</protein>
<feature type="region of interest" description="Disordered" evidence="1">
    <location>
        <begin position="315"/>
        <end position="335"/>
    </location>
</feature>
<dbReference type="Proteomes" id="UP000011829">
    <property type="component" value="Segment"/>
</dbReference>